<dbReference type="Proteomes" id="UP000039021">
    <property type="component" value="Unassembled WGS sequence"/>
</dbReference>
<evidence type="ECO:0000313" key="1">
    <source>
        <dbReference type="EMBL" id="COY77962.1"/>
    </source>
</evidence>
<organism evidence="1 2">
    <name type="scientific">Mycobacterium tuberculosis</name>
    <dbReference type="NCBI Taxonomy" id="1773"/>
    <lineage>
        <taxon>Bacteria</taxon>
        <taxon>Bacillati</taxon>
        <taxon>Actinomycetota</taxon>
        <taxon>Actinomycetes</taxon>
        <taxon>Mycobacteriales</taxon>
        <taxon>Mycobacteriaceae</taxon>
        <taxon>Mycobacterium</taxon>
        <taxon>Mycobacterium tuberculosis complex</taxon>
    </lineage>
</organism>
<proteinExistence type="predicted"/>
<protein>
    <submittedName>
        <fullName evidence="1">Uncharacterized protein</fullName>
    </submittedName>
</protein>
<dbReference type="AlphaFoldDB" id="A0A916LCR2"/>
<gene>
    <name evidence="1" type="ORF">ERS007739_03074</name>
</gene>
<dbReference type="EMBL" id="CSBK01001524">
    <property type="protein sequence ID" value="COY77962.1"/>
    <property type="molecule type" value="Genomic_DNA"/>
</dbReference>
<comment type="caution">
    <text evidence="1">The sequence shown here is derived from an EMBL/GenBank/DDBJ whole genome shotgun (WGS) entry which is preliminary data.</text>
</comment>
<sequence>MSPSPRSSSAAAKSSNGAIDWATSSMPAQGSSRIFTSSGTVVMV</sequence>
<evidence type="ECO:0000313" key="2">
    <source>
        <dbReference type="Proteomes" id="UP000039021"/>
    </source>
</evidence>
<name>A0A916LCR2_MYCTX</name>
<reference evidence="2" key="1">
    <citation type="submission" date="2015-03" db="EMBL/GenBank/DDBJ databases">
        <authorList>
            <consortium name="Pathogen Informatics"/>
        </authorList>
    </citation>
    <scope>NUCLEOTIDE SEQUENCE [LARGE SCALE GENOMIC DNA]</scope>
    <source>
        <strain evidence="2">N09902308</strain>
    </source>
</reference>
<accession>A0A916LCR2</accession>